<reference evidence="2 3" key="1">
    <citation type="submission" date="2015-01" db="EMBL/GenBank/DDBJ databases">
        <title>Evolution of Trichinella species and genotypes.</title>
        <authorList>
            <person name="Korhonen P.K."/>
            <person name="Edoardo P."/>
            <person name="Giuseppe L.R."/>
            <person name="Gasser R.B."/>
        </authorList>
    </citation>
    <scope>NUCLEOTIDE SEQUENCE [LARGE SCALE GENOMIC DNA]</scope>
    <source>
        <strain evidence="2">ISS13</strain>
    </source>
</reference>
<dbReference type="GO" id="GO:0016020">
    <property type="term" value="C:membrane"/>
    <property type="evidence" value="ECO:0007669"/>
    <property type="project" value="InterPro"/>
</dbReference>
<dbReference type="SUPFAM" id="SSF49899">
    <property type="entry name" value="Concanavalin A-like lectins/glucanases"/>
    <property type="match status" value="2"/>
</dbReference>
<dbReference type="Proteomes" id="UP000054632">
    <property type="component" value="Unassembled WGS sequence"/>
</dbReference>
<evidence type="ECO:0000313" key="3">
    <source>
        <dbReference type="Proteomes" id="UP000054632"/>
    </source>
</evidence>
<dbReference type="PROSITE" id="PS50060">
    <property type="entry name" value="MAM_2"/>
    <property type="match status" value="2"/>
</dbReference>
<dbReference type="Pfam" id="PF00629">
    <property type="entry name" value="MAM"/>
    <property type="match status" value="2"/>
</dbReference>
<dbReference type="InterPro" id="IPR000998">
    <property type="entry name" value="MAM_dom"/>
</dbReference>
<dbReference type="Gene3D" id="2.60.120.200">
    <property type="match status" value="2"/>
</dbReference>
<feature type="domain" description="MAM" evidence="1">
    <location>
        <begin position="141"/>
        <end position="306"/>
    </location>
</feature>
<feature type="domain" description="MAM" evidence="1">
    <location>
        <begin position="362"/>
        <end position="527"/>
    </location>
</feature>
<organism evidence="2 3">
    <name type="scientific">Trichinella pseudospiralis</name>
    <name type="common">Parasitic roundworm</name>
    <dbReference type="NCBI Taxonomy" id="6337"/>
    <lineage>
        <taxon>Eukaryota</taxon>
        <taxon>Metazoa</taxon>
        <taxon>Ecdysozoa</taxon>
        <taxon>Nematoda</taxon>
        <taxon>Enoplea</taxon>
        <taxon>Dorylaimia</taxon>
        <taxon>Trichinellida</taxon>
        <taxon>Trichinellidae</taxon>
        <taxon>Trichinella</taxon>
    </lineage>
</organism>
<sequence>LYCCLKKGDRKTYTRKGGGNFHQRLTSLNLINQKYCLVLCILCKNFPTSSCLFFCIQCGYVYIMYRLIKKSPSSFSLARSFQQYSILFFISFFHIVQPCARHAREGGRSKYPIDKYVTQLGDIPMVSGQAAQRFEPHMAALTCNFEPNEPCAWGNLPGGVLLWKRVRFKEPKPSKNQIKSITSKSETPEGAFAVIGSESGRGEGENYVGSLVATIPCQKGPGKLSFDHWTNSQSNDLTVCVVPMQSSEEKRCIGSVRRTSPNPIRFTIPAPDDERPFQIRLEVRGFNQPGFIMIDNINYEADLCGPPSKYALTKANSLPSDRKIPTAPVVLPNLLNLGRLLKPTAVKPKPNQFGNNRCVELLSCDFESGTSCFYDVKASRNGQWNVGSGRTGNRLTGIRVDGSGNARGYYAFVGRDYPDVDGDSSSKQSVYILQSPETTFKKAVKLYYDVFFKSSSPELKVCINDLSVCPKVYTLKNVRSTSDGWLRRESIMLNPSSKRVMFIVKSLPANQYVALDNIAIENGQDAC</sequence>
<accession>A0A0V1EMV6</accession>
<protein>
    <recommendedName>
        <fullName evidence="1">MAM domain-containing protein</fullName>
    </recommendedName>
</protein>
<proteinExistence type="predicted"/>
<feature type="non-terminal residue" evidence="2">
    <location>
        <position position="1"/>
    </location>
</feature>
<gene>
    <name evidence="2" type="ORF">T4A_3968</name>
</gene>
<dbReference type="EMBL" id="JYDR01000026">
    <property type="protein sequence ID" value="KRY74355.1"/>
    <property type="molecule type" value="Genomic_DNA"/>
</dbReference>
<dbReference type="SMART" id="SM00137">
    <property type="entry name" value="MAM"/>
    <property type="match status" value="1"/>
</dbReference>
<name>A0A0V1EMV6_TRIPS</name>
<dbReference type="AlphaFoldDB" id="A0A0V1EMV6"/>
<dbReference type="InterPro" id="IPR013320">
    <property type="entry name" value="ConA-like_dom_sf"/>
</dbReference>
<evidence type="ECO:0000313" key="2">
    <source>
        <dbReference type="EMBL" id="KRY74355.1"/>
    </source>
</evidence>
<comment type="caution">
    <text evidence="2">The sequence shown here is derived from an EMBL/GenBank/DDBJ whole genome shotgun (WGS) entry which is preliminary data.</text>
</comment>
<evidence type="ECO:0000259" key="1">
    <source>
        <dbReference type="PROSITE" id="PS50060"/>
    </source>
</evidence>